<organism evidence="7 8">
    <name type="scientific">Marinomonas ushuaiensis DSM 15871</name>
    <dbReference type="NCBI Taxonomy" id="1122207"/>
    <lineage>
        <taxon>Bacteria</taxon>
        <taxon>Pseudomonadati</taxon>
        <taxon>Pseudomonadota</taxon>
        <taxon>Gammaproteobacteria</taxon>
        <taxon>Oceanospirillales</taxon>
        <taxon>Oceanospirillaceae</taxon>
        <taxon>Marinomonas</taxon>
    </lineage>
</organism>
<dbReference type="InterPro" id="IPR018211">
    <property type="entry name" value="ADH_Fe_CS"/>
</dbReference>
<accession>X7E2B9</accession>
<evidence type="ECO:0000256" key="4">
    <source>
        <dbReference type="ARBA" id="ARBA00023027"/>
    </source>
</evidence>
<dbReference type="InterPro" id="IPR056798">
    <property type="entry name" value="ADH_Fe_C"/>
</dbReference>
<dbReference type="Gene3D" id="1.20.1090.10">
    <property type="entry name" value="Dehydroquinate synthase-like - alpha domain"/>
    <property type="match status" value="1"/>
</dbReference>
<dbReference type="AlphaFoldDB" id="X7E2B9"/>
<dbReference type="RefSeq" id="WP_036162803.1">
    <property type="nucleotide sequence ID" value="NZ_JAMB01000010.1"/>
</dbReference>
<comment type="caution">
    <text evidence="7">The sequence shown here is derived from an EMBL/GenBank/DDBJ whole genome shotgun (WGS) entry which is preliminary data.</text>
</comment>
<dbReference type="GO" id="GO:0046872">
    <property type="term" value="F:metal ion binding"/>
    <property type="evidence" value="ECO:0007669"/>
    <property type="project" value="InterPro"/>
</dbReference>
<comment type="similarity">
    <text evidence="2">Belongs to the iron-containing alcohol dehydrogenase family.</text>
</comment>
<evidence type="ECO:0000259" key="5">
    <source>
        <dbReference type="Pfam" id="PF00465"/>
    </source>
</evidence>
<dbReference type="EMBL" id="JAMB01000010">
    <property type="protein sequence ID" value="ETX10219.1"/>
    <property type="molecule type" value="Genomic_DNA"/>
</dbReference>
<evidence type="ECO:0000256" key="3">
    <source>
        <dbReference type="ARBA" id="ARBA00023002"/>
    </source>
</evidence>
<name>X7E2B9_9GAMM</name>
<dbReference type="STRING" id="1122207.MUS1_04020"/>
<comment type="cofactor">
    <cofactor evidence="1">
        <name>Fe cation</name>
        <dbReference type="ChEBI" id="CHEBI:24875"/>
    </cofactor>
</comment>
<dbReference type="Pfam" id="PF00465">
    <property type="entry name" value="Fe-ADH"/>
    <property type="match status" value="1"/>
</dbReference>
<dbReference type="PANTHER" id="PTHR11496:SF102">
    <property type="entry name" value="ALCOHOL DEHYDROGENASE 4"/>
    <property type="match status" value="1"/>
</dbReference>
<dbReference type="PANTHER" id="PTHR11496">
    <property type="entry name" value="ALCOHOL DEHYDROGENASE"/>
    <property type="match status" value="1"/>
</dbReference>
<dbReference type="Proteomes" id="UP000054058">
    <property type="component" value="Unassembled WGS sequence"/>
</dbReference>
<feature type="domain" description="Alcohol dehydrogenase iron-type/glycerol dehydrogenase GldA" evidence="5">
    <location>
        <begin position="8"/>
        <end position="176"/>
    </location>
</feature>
<dbReference type="GO" id="GO:0004022">
    <property type="term" value="F:alcohol dehydrogenase (NAD+) activity"/>
    <property type="evidence" value="ECO:0007669"/>
    <property type="project" value="TreeGrafter"/>
</dbReference>
<dbReference type="OrthoDB" id="9815791at2"/>
<dbReference type="SUPFAM" id="SSF56796">
    <property type="entry name" value="Dehydroquinate synthase-like"/>
    <property type="match status" value="1"/>
</dbReference>
<keyword evidence="4" id="KW-0520">NAD</keyword>
<dbReference type="Pfam" id="PF25137">
    <property type="entry name" value="ADH_Fe_C"/>
    <property type="match status" value="1"/>
</dbReference>
<proteinExistence type="inferred from homology"/>
<sequence>MITINYLTQIEFGFGAVSQLQKLALNNSINRPLIITDKGLVSLGVIENIKHALNDLVKVVIFDLTPSNPTESAALLALELYRDEGCDGLIAIGGGSSIDLAKAISILATHKGPLAQYAAIDGGGEKIGPVSPLIAIPTTSGTGSEVGRATLITLNDGRKLGLISQNLIPKAAICDPELTLSLPPYLTAATGLDAISHCIETYLSPRVNPVADAIALDGLVRAVGYIEKSVLNGNDRQSRWEMMMASLQGGLTFQKGLGAIHALSHPLGGLKNINLHHGTLNAIFLPAVLDFNKDCCKEKYRIIRERLNLDNDASLSNFFLNLNIRLGLPIKLRDIGVQDKDLEDISKAAILDHSNPTNPRKCTIEDYLGILKTVY</sequence>
<dbReference type="PATRIC" id="fig|1122207.3.peg.2423"/>
<evidence type="ECO:0000313" key="8">
    <source>
        <dbReference type="Proteomes" id="UP000054058"/>
    </source>
</evidence>
<evidence type="ECO:0000313" key="7">
    <source>
        <dbReference type="EMBL" id="ETX10219.1"/>
    </source>
</evidence>
<keyword evidence="8" id="KW-1185">Reference proteome</keyword>
<evidence type="ECO:0000256" key="1">
    <source>
        <dbReference type="ARBA" id="ARBA00001962"/>
    </source>
</evidence>
<dbReference type="Gene3D" id="3.40.50.1970">
    <property type="match status" value="1"/>
</dbReference>
<protein>
    <submittedName>
        <fullName evidence="7">4-hydroxybutyrate dehydrogenase</fullName>
    </submittedName>
</protein>
<dbReference type="InterPro" id="IPR039697">
    <property type="entry name" value="Alcohol_dehydrogenase_Fe"/>
</dbReference>
<dbReference type="eggNOG" id="COG1454">
    <property type="taxonomic scope" value="Bacteria"/>
</dbReference>
<reference evidence="7 8" key="1">
    <citation type="submission" date="2014-01" db="EMBL/GenBank/DDBJ databases">
        <title>Marinomonas ushuaiensis DSM 15871 Genome Sequencing.</title>
        <authorList>
            <person name="Lai Q."/>
            <person name="Shao Z.S."/>
        </authorList>
    </citation>
    <scope>NUCLEOTIDE SEQUENCE [LARGE SCALE GENOMIC DNA]</scope>
    <source>
        <strain evidence="7 8">DSM 15871</strain>
    </source>
</reference>
<dbReference type="PROSITE" id="PS00913">
    <property type="entry name" value="ADH_IRON_1"/>
    <property type="match status" value="1"/>
</dbReference>
<dbReference type="FunFam" id="3.40.50.1970:FF:000003">
    <property type="entry name" value="Alcohol dehydrogenase, iron-containing"/>
    <property type="match status" value="1"/>
</dbReference>
<keyword evidence="3" id="KW-0560">Oxidoreductase</keyword>
<dbReference type="InterPro" id="IPR001670">
    <property type="entry name" value="ADH_Fe/GldA"/>
</dbReference>
<evidence type="ECO:0000259" key="6">
    <source>
        <dbReference type="Pfam" id="PF25137"/>
    </source>
</evidence>
<dbReference type="CDD" id="cd14861">
    <property type="entry name" value="Fe-ADH-like"/>
    <property type="match status" value="1"/>
</dbReference>
<gene>
    <name evidence="7" type="ORF">MUS1_04020</name>
</gene>
<evidence type="ECO:0000256" key="2">
    <source>
        <dbReference type="ARBA" id="ARBA00007358"/>
    </source>
</evidence>
<feature type="domain" description="Fe-containing alcohol dehydrogenase-like C-terminal" evidence="6">
    <location>
        <begin position="187"/>
        <end position="374"/>
    </location>
</feature>